<name>A0A2P8EY16_9GAMM</name>
<proteinExistence type="predicted"/>
<keyword evidence="3" id="KW-1185">Reference proteome</keyword>
<feature type="transmembrane region" description="Helical" evidence="1">
    <location>
        <begin position="12"/>
        <end position="32"/>
    </location>
</feature>
<gene>
    <name evidence="2" type="ORF">CLV44_10890</name>
</gene>
<dbReference type="RefSeq" id="WP_146139983.1">
    <property type="nucleotide sequence ID" value="NZ_PYGI01000008.1"/>
</dbReference>
<organism evidence="2 3">
    <name type="scientific">Marinobacterium halophilum</name>
    <dbReference type="NCBI Taxonomy" id="267374"/>
    <lineage>
        <taxon>Bacteria</taxon>
        <taxon>Pseudomonadati</taxon>
        <taxon>Pseudomonadota</taxon>
        <taxon>Gammaproteobacteria</taxon>
        <taxon>Oceanospirillales</taxon>
        <taxon>Oceanospirillaceae</taxon>
        <taxon>Marinobacterium</taxon>
    </lineage>
</organism>
<protein>
    <submittedName>
        <fullName evidence="2">Uncharacterized protein</fullName>
    </submittedName>
</protein>
<keyword evidence="1" id="KW-0472">Membrane</keyword>
<sequence length="59" mass="6299">MLTTLALYPLLPWSMPVVGIVLVSALTALLGARLAHRLPGRGGDAFHHFQSGIKLYVGT</sequence>
<comment type="caution">
    <text evidence="2">The sequence shown here is derived from an EMBL/GenBank/DDBJ whole genome shotgun (WGS) entry which is preliminary data.</text>
</comment>
<reference evidence="2 3" key="1">
    <citation type="submission" date="2018-03" db="EMBL/GenBank/DDBJ databases">
        <title>Genomic Encyclopedia of Archaeal and Bacterial Type Strains, Phase II (KMG-II): from individual species to whole genera.</title>
        <authorList>
            <person name="Goeker M."/>
        </authorList>
    </citation>
    <scope>NUCLEOTIDE SEQUENCE [LARGE SCALE GENOMIC DNA]</scope>
    <source>
        <strain evidence="2 3">DSM 17586</strain>
    </source>
</reference>
<evidence type="ECO:0000313" key="3">
    <source>
        <dbReference type="Proteomes" id="UP000242133"/>
    </source>
</evidence>
<keyword evidence="1" id="KW-0812">Transmembrane</keyword>
<dbReference type="AlphaFoldDB" id="A0A2P8EY16"/>
<dbReference type="EMBL" id="PYGI01000008">
    <property type="protein sequence ID" value="PSL14361.1"/>
    <property type="molecule type" value="Genomic_DNA"/>
</dbReference>
<evidence type="ECO:0000256" key="1">
    <source>
        <dbReference type="SAM" id="Phobius"/>
    </source>
</evidence>
<evidence type="ECO:0000313" key="2">
    <source>
        <dbReference type="EMBL" id="PSL14361.1"/>
    </source>
</evidence>
<keyword evidence="1" id="KW-1133">Transmembrane helix</keyword>
<accession>A0A2P8EY16</accession>
<dbReference type="Proteomes" id="UP000242133">
    <property type="component" value="Unassembled WGS sequence"/>
</dbReference>